<proteinExistence type="predicted"/>
<dbReference type="Proteomes" id="UP001595797">
    <property type="component" value="Unassembled WGS sequence"/>
</dbReference>
<feature type="compositionally biased region" description="Basic residues" evidence="1">
    <location>
        <begin position="31"/>
        <end position="40"/>
    </location>
</feature>
<organism evidence="2 3">
    <name type="scientific">Kocuria oceani</name>
    <dbReference type="NCBI Taxonomy" id="988827"/>
    <lineage>
        <taxon>Bacteria</taxon>
        <taxon>Bacillati</taxon>
        <taxon>Actinomycetota</taxon>
        <taxon>Actinomycetes</taxon>
        <taxon>Micrococcales</taxon>
        <taxon>Micrococcaceae</taxon>
        <taxon>Kocuria</taxon>
    </lineage>
</organism>
<evidence type="ECO:0000313" key="2">
    <source>
        <dbReference type="EMBL" id="MFC4905418.1"/>
    </source>
</evidence>
<keyword evidence="3" id="KW-1185">Reference proteome</keyword>
<comment type="caution">
    <text evidence="2">The sequence shown here is derived from an EMBL/GenBank/DDBJ whole genome shotgun (WGS) entry which is preliminary data.</text>
</comment>
<dbReference type="RefSeq" id="WP_277550146.1">
    <property type="nucleotide sequence ID" value="NZ_JARAMH010000002.1"/>
</dbReference>
<evidence type="ECO:0000313" key="3">
    <source>
        <dbReference type="Proteomes" id="UP001595797"/>
    </source>
</evidence>
<name>A0ABV9TMU0_9MICC</name>
<sequence>MSSVVPGAGDPVPAHGRTAVLGHGPAWAAGRARRPARRRGPVLEPPAPASPGGALAGAGGVP</sequence>
<accession>A0ABV9TMU0</accession>
<dbReference type="EMBL" id="JBHSIW010000025">
    <property type="protein sequence ID" value="MFC4905418.1"/>
    <property type="molecule type" value="Genomic_DNA"/>
</dbReference>
<gene>
    <name evidence="2" type="ORF">ACFPCS_17790</name>
</gene>
<protein>
    <submittedName>
        <fullName evidence="2">Uncharacterized protein</fullName>
    </submittedName>
</protein>
<feature type="region of interest" description="Disordered" evidence="1">
    <location>
        <begin position="1"/>
        <end position="62"/>
    </location>
</feature>
<reference evidence="3" key="1">
    <citation type="journal article" date="2019" name="Int. J. Syst. Evol. Microbiol.">
        <title>The Global Catalogue of Microorganisms (GCM) 10K type strain sequencing project: providing services to taxonomists for standard genome sequencing and annotation.</title>
        <authorList>
            <consortium name="The Broad Institute Genomics Platform"/>
            <consortium name="The Broad Institute Genome Sequencing Center for Infectious Disease"/>
            <person name="Wu L."/>
            <person name="Ma J."/>
        </authorList>
    </citation>
    <scope>NUCLEOTIDE SEQUENCE [LARGE SCALE GENOMIC DNA]</scope>
    <source>
        <strain evidence="3">CGMCC 4.6946</strain>
    </source>
</reference>
<evidence type="ECO:0000256" key="1">
    <source>
        <dbReference type="SAM" id="MobiDB-lite"/>
    </source>
</evidence>